<sequence length="58" mass="6287">MDDDPLAGRQRRHEHPAGLSLHQNSLPRQAFAPDLVPDTSRLDAGRVADQVCARLSGA</sequence>
<evidence type="ECO:0000256" key="1">
    <source>
        <dbReference type="SAM" id="MobiDB-lite"/>
    </source>
</evidence>
<feature type="region of interest" description="Disordered" evidence="1">
    <location>
        <begin position="1"/>
        <end position="28"/>
    </location>
</feature>
<reference evidence="2 3" key="1">
    <citation type="submission" date="2021-05" db="EMBL/GenBank/DDBJ databases">
        <title>Kineosporia and Streptomyces sp. nov. two new marine actinobacteria isolated from Coral.</title>
        <authorList>
            <person name="Buangrab K."/>
            <person name="Sutthacheep M."/>
            <person name="Yeemin T."/>
            <person name="Harunari E."/>
            <person name="Igarashi Y."/>
            <person name="Kanchanasin P."/>
            <person name="Tanasupawat S."/>
            <person name="Phongsopitanun W."/>
        </authorList>
    </citation>
    <scope>NUCLEOTIDE SEQUENCE [LARGE SCALE GENOMIC DNA]</scope>
    <source>
        <strain evidence="2 3">J2-2</strain>
    </source>
</reference>
<keyword evidence="3" id="KW-1185">Reference proteome</keyword>
<dbReference type="Proteomes" id="UP001197247">
    <property type="component" value="Unassembled WGS sequence"/>
</dbReference>
<dbReference type="EMBL" id="JAHBAY010000005">
    <property type="protein sequence ID" value="MBT0769851.1"/>
    <property type="molecule type" value="Genomic_DNA"/>
</dbReference>
<evidence type="ECO:0000313" key="2">
    <source>
        <dbReference type="EMBL" id="MBT0769851.1"/>
    </source>
</evidence>
<organism evidence="2 3">
    <name type="scientific">Kineosporia corallincola</name>
    <dbReference type="NCBI Taxonomy" id="2835133"/>
    <lineage>
        <taxon>Bacteria</taxon>
        <taxon>Bacillati</taxon>
        <taxon>Actinomycetota</taxon>
        <taxon>Actinomycetes</taxon>
        <taxon>Kineosporiales</taxon>
        <taxon>Kineosporiaceae</taxon>
        <taxon>Kineosporia</taxon>
    </lineage>
</organism>
<proteinExistence type="predicted"/>
<gene>
    <name evidence="2" type="ORF">KIH74_13015</name>
</gene>
<comment type="caution">
    <text evidence="2">The sequence shown here is derived from an EMBL/GenBank/DDBJ whole genome shotgun (WGS) entry which is preliminary data.</text>
</comment>
<name>A0ABS5TFK6_9ACTN</name>
<accession>A0ABS5TFK6</accession>
<dbReference type="RefSeq" id="WP_214156153.1">
    <property type="nucleotide sequence ID" value="NZ_JAHBAY010000005.1"/>
</dbReference>
<protein>
    <submittedName>
        <fullName evidence="2">Uncharacterized protein</fullName>
    </submittedName>
</protein>
<evidence type="ECO:0000313" key="3">
    <source>
        <dbReference type="Proteomes" id="UP001197247"/>
    </source>
</evidence>